<feature type="domain" description="Glycoside hydrolase family 29 N-terminal" evidence="7">
    <location>
        <begin position="32"/>
        <end position="392"/>
    </location>
</feature>
<proteinExistence type="inferred from homology"/>
<dbReference type="InterPro" id="IPR017853">
    <property type="entry name" value="GH"/>
</dbReference>
<evidence type="ECO:0000313" key="10">
    <source>
        <dbReference type="Proteomes" id="UP000600588"/>
    </source>
</evidence>
<comment type="similarity">
    <text evidence="2">Belongs to the glycosyl hydrolase 29 family.</text>
</comment>
<dbReference type="GO" id="GO:0004560">
    <property type="term" value="F:alpha-L-fucosidase activity"/>
    <property type="evidence" value="ECO:0007669"/>
    <property type="project" value="InterPro"/>
</dbReference>
<dbReference type="PIRSF" id="PIRSF001092">
    <property type="entry name" value="Alpha-L-fucosidase"/>
    <property type="match status" value="1"/>
</dbReference>
<dbReference type="PANTHER" id="PTHR10030:SF37">
    <property type="entry name" value="ALPHA-L-FUCOSIDASE-RELATED"/>
    <property type="match status" value="1"/>
</dbReference>
<accession>A0A8J6U9M4</accession>
<reference evidence="9 10" key="1">
    <citation type="submission" date="2020-09" db="EMBL/GenBank/DDBJ databases">
        <title>TT11 complete genome.</title>
        <authorList>
            <person name="Wu Z."/>
        </authorList>
    </citation>
    <scope>NUCLEOTIDE SEQUENCE [LARGE SCALE GENOMIC DNA]</scope>
    <source>
        <strain evidence="9 10">TT11</strain>
    </source>
</reference>
<protein>
    <recommendedName>
        <fullName evidence="3">alpha-L-fucosidase</fullName>
        <ecNumber evidence="3">3.2.1.51</ecNumber>
    </recommendedName>
</protein>
<dbReference type="Pfam" id="PF16757">
    <property type="entry name" value="Fucosidase_C"/>
    <property type="match status" value="1"/>
</dbReference>
<dbReference type="SMART" id="SM00812">
    <property type="entry name" value="Alpha_L_fucos"/>
    <property type="match status" value="1"/>
</dbReference>
<sequence>MYIIGKRLVLLLFGFSVFGQSKDLGIDQIREKFECPAWFKDAGFGIWLHWGAQTEPEIGGGWYARHMYMQDVGKETWGQKAYDYHVNKYGHPSEFGYKDVINQWKAEHLDPDYLVKYFKRIGAKYFMVLANHHDHFDNFDSSYHEWNSVNVGPKKDIVGLFREAARKNEIPFGVSSHDDRFLGWWQTAFGSDINGPMKGKPYDGYMTKNDGNGKWWEGLDPANLYGLPPEKRTPEYVEAVKENWVERHKELAIKYDVDMLWFDGYGYPYGTYGEEVVRAFYNNMLKKHGEFSGLAAGKVSNDPIMIRDIERGGANEILNEPWQGIITFGSWFYKNDTPVRHNARTILEMLADMNSKNGNLMLNVELYSDGTIPEVQKGELDEIGNWMSVNAEAIYGTEAWEIFGDNLNSIYKIKDGENIGEVDLKALEENKNKGHFNERTVDSPLYGSEEVRFTKKGNHLYVFVLNPKSGEISLPSLGTKSEFKVNKISNISMLGSAKKIKFQQGPDKLTFSIPKNRPTPYVTVFKIKGAL</sequence>
<dbReference type="GO" id="GO:0005764">
    <property type="term" value="C:lysosome"/>
    <property type="evidence" value="ECO:0007669"/>
    <property type="project" value="TreeGrafter"/>
</dbReference>
<dbReference type="InterPro" id="IPR016286">
    <property type="entry name" value="FUC_metazoa-typ"/>
</dbReference>
<dbReference type="Proteomes" id="UP000600588">
    <property type="component" value="Unassembled WGS sequence"/>
</dbReference>
<dbReference type="RefSeq" id="WP_188231159.1">
    <property type="nucleotide sequence ID" value="NZ_JACVXB010000008.1"/>
</dbReference>
<dbReference type="Gene3D" id="2.60.40.1180">
    <property type="entry name" value="Golgi alpha-mannosidase II"/>
    <property type="match status" value="1"/>
</dbReference>
<evidence type="ECO:0000313" key="9">
    <source>
        <dbReference type="EMBL" id="MBD0833372.1"/>
    </source>
</evidence>
<evidence type="ECO:0000256" key="6">
    <source>
        <dbReference type="ARBA" id="ARBA00023295"/>
    </source>
</evidence>
<keyword evidence="6" id="KW-0326">Glycosidase</keyword>
<feature type="domain" description="Alpha-L-fucosidase C-terminal" evidence="8">
    <location>
        <begin position="449"/>
        <end position="527"/>
    </location>
</feature>
<keyword evidence="5" id="KW-0378">Hydrolase</keyword>
<evidence type="ECO:0000256" key="2">
    <source>
        <dbReference type="ARBA" id="ARBA00007951"/>
    </source>
</evidence>
<organism evidence="9 10">
    <name type="scientific">Aestuariibaculum sediminum</name>
    <dbReference type="NCBI Taxonomy" id="2770637"/>
    <lineage>
        <taxon>Bacteria</taxon>
        <taxon>Pseudomonadati</taxon>
        <taxon>Bacteroidota</taxon>
        <taxon>Flavobacteriia</taxon>
        <taxon>Flavobacteriales</taxon>
        <taxon>Flavobacteriaceae</taxon>
    </lineage>
</organism>
<evidence type="ECO:0000259" key="7">
    <source>
        <dbReference type="Pfam" id="PF01120"/>
    </source>
</evidence>
<name>A0A8J6U9M4_9FLAO</name>
<dbReference type="GO" id="GO:0006004">
    <property type="term" value="P:fucose metabolic process"/>
    <property type="evidence" value="ECO:0007669"/>
    <property type="project" value="InterPro"/>
</dbReference>
<keyword evidence="10" id="KW-1185">Reference proteome</keyword>
<dbReference type="AlphaFoldDB" id="A0A8J6U9M4"/>
<keyword evidence="4" id="KW-0732">Signal</keyword>
<dbReference type="InterPro" id="IPR057739">
    <property type="entry name" value="Glyco_hydro_29_N"/>
</dbReference>
<comment type="caution">
    <text evidence="9">The sequence shown here is derived from an EMBL/GenBank/DDBJ whole genome shotgun (WGS) entry which is preliminary data.</text>
</comment>
<dbReference type="Pfam" id="PF01120">
    <property type="entry name" value="Alpha_L_fucos"/>
    <property type="match status" value="1"/>
</dbReference>
<dbReference type="InterPro" id="IPR013780">
    <property type="entry name" value="Glyco_hydro_b"/>
</dbReference>
<dbReference type="InterPro" id="IPR031919">
    <property type="entry name" value="Fucosidase_C"/>
</dbReference>
<evidence type="ECO:0000256" key="3">
    <source>
        <dbReference type="ARBA" id="ARBA00012662"/>
    </source>
</evidence>
<gene>
    <name evidence="9" type="ORF">ICJ83_14650</name>
</gene>
<dbReference type="SUPFAM" id="SSF51445">
    <property type="entry name" value="(Trans)glycosidases"/>
    <property type="match status" value="1"/>
</dbReference>
<dbReference type="GO" id="GO:0016139">
    <property type="term" value="P:glycoside catabolic process"/>
    <property type="evidence" value="ECO:0007669"/>
    <property type="project" value="TreeGrafter"/>
</dbReference>
<dbReference type="InterPro" id="IPR000933">
    <property type="entry name" value="Glyco_hydro_29"/>
</dbReference>
<dbReference type="PANTHER" id="PTHR10030">
    <property type="entry name" value="ALPHA-L-FUCOSIDASE"/>
    <property type="match status" value="1"/>
</dbReference>
<evidence type="ECO:0000256" key="4">
    <source>
        <dbReference type="ARBA" id="ARBA00022729"/>
    </source>
</evidence>
<dbReference type="Gene3D" id="3.20.20.80">
    <property type="entry name" value="Glycosidases"/>
    <property type="match status" value="1"/>
</dbReference>
<evidence type="ECO:0000259" key="8">
    <source>
        <dbReference type="Pfam" id="PF16757"/>
    </source>
</evidence>
<dbReference type="EMBL" id="JACVXB010000008">
    <property type="protein sequence ID" value="MBD0833372.1"/>
    <property type="molecule type" value="Genomic_DNA"/>
</dbReference>
<evidence type="ECO:0000256" key="1">
    <source>
        <dbReference type="ARBA" id="ARBA00004071"/>
    </source>
</evidence>
<comment type="function">
    <text evidence="1">Alpha-L-fucosidase is responsible for hydrolyzing the alpha-1,6-linked fucose joined to the reducing-end N-acetylglucosamine of the carbohydrate moieties of glycoproteins.</text>
</comment>
<dbReference type="EC" id="3.2.1.51" evidence="3"/>
<evidence type="ECO:0000256" key="5">
    <source>
        <dbReference type="ARBA" id="ARBA00022801"/>
    </source>
</evidence>